<keyword evidence="8" id="KW-1185">Reference proteome</keyword>
<protein>
    <recommendedName>
        <fullName evidence="6">Gram-positive cocci surface proteins LPxTG domain-containing protein</fullName>
    </recommendedName>
</protein>
<dbReference type="PATRIC" id="fig|1423815.3.peg.2066"/>
<evidence type="ECO:0000256" key="3">
    <source>
        <dbReference type="ARBA" id="ARBA00022729"/>
    </source>
</evidence>
<evidence type="ECO:0000256" key="2">
    <source>
        <dbReference type="ARBA" id="ARBA00022525"/>
    </source>
</evidence>
<comment type="caution">
    <text evidence="7">The sequence shown here is derived from an EMBL/GenBank/DDBJ whole genome shotgun (WGS) entry which is preliminary data.</text>
</comment>
<feature type="region of interest" description="Disordered" evidence="5">
    <location>
        <begin position="563"/>
        <end position="609"/>
    </location>
</feature>
<gene>
    <name evidence="7" type="ORF">FC27_GL002013</name>
</gene>
<dbReference type="NCBIfam" id="TIGR01167">
    <property type="entry name" value="LPXTG_anchor"/>
    <property type="match status" value="1"/>
</dbReference>
<evidence type="ECO:0000313" key="8">
    <source>
        <dbReference type="Proteomes" id="UP000051647"/>
    </source>
</evidence>
<keyword evidence="2" id="KW-0964">Secreted</keyword>
<keyword evidence="1" id="KW-0134">Cell wall</keyword>
<dbReference type="InterPro" id="IPR044194">
    <property type="entry name" value="BLISTER"/>
</dbReference>
<dbReference type="EMBL" id="AZFA01000007">
    <property type="protein sequence ID" value="KRL67167.1"/>
    <property type="molecule type" value="Genomic_DNA"/>
</dbReference>
<feature type="domain" description="Gram-positive cocci surface proteins LPxTG" evidence="6">
    <location>
        <begin position="688"/>
        <end position="720"/>
    </location>
</feature>
<accession>A0A0R1SD91</accession>
<dbReference type="Proteomes" id="UP000051647">
    <property type="component" value="Unassembled WGS sequence"/>
</dbReference>
<feature type="compositionally biased region" description="Low complexity" evidence="5">
    <location>
        <begin position="1"/>
        <end position="179"/>
    </location>
</feature>
<evidence type="ECO:0000256" key="1">
    <source>
        <dbReference type="ARBA" id="ARBA00022512"/>
    </source>
</evidence>
<evidence type="ECO:0000259" key="6">
    <source>
        <dbReference type="Pfam" id="PF00746"/>
    </source>
</evidence>
<reference evidence="7 8" key="1">
    <citation type="journal article" date="2015" name="Genome Announc.">
        <title>Expanding the biotechnology potential of lactobacilli through comparative genomics of 213 strains and associated genera.</title>
        <authorList>
            <person name="Sun Z."/>
            <person name="Harris H.M."/>
            <person name="McCann A."/>
            <person name="Guo C."/>
            <person name="Argimon S."/>
            <person name="Zhang W."/>
            <person name="Yang X."/>
            <person name="Jeffery I.B."/>
            <person name="Cooney J.C."/>
            <person name="Kagawa T.F."/>
            <person name="Liu W."/>
            <person name="Song Y."/>
            <person name="Salvetti E."/>
            <person name="Wrobel A."/>
            <person name="Rasinkangas P."/>
            <person name="Parkhill J."/>
            <person name="Rea M.C."/>
            <person name="O'Sullivan O."/>
            <person name="Ritari J."/>
            <person name="Douillard F.P."/>
            <person name="Paul Ross R."/>
            <person name="Yang R."/>
            <person name="Briner A.E."/>
            <person name="Felis G.E."/>
            <person name="de Vos W.M."/>
            <person name="Barrangou R."/>
            <person name="Klaenhammer T.R."/>
            <person name="Caufield P.W."/>
            <person name="Cui Y."/>
            <person name="Zhang H."/>
            <person name="O'Toole P.W."/>
        </authorList>
    </citation>
    <scope>NUCLEOTIDE SEQUENCE [LARGE SCALE GENOMIC DNA]</scope>
    <source>
        <strain evidence="7 8">DSM 14857</strain>
    </source>
</reference>
<sequence>MAKADSTTASGSSTTSETVDPVTTKTETASTTDTTKPLVTTSAASSDSTTTPATTVSPSSTTSSSSATDASAPETPSTTPTPAGSASSTSDSSTTTTSPAISTGTASSPAPATGATSSSPVASSPAGSAESPSTSSPGSATAPTSPATPAAPATSTSSSTPAATSPSTTSTGSTTTPATNDSCTISACPVDVDGNPLGDAVVLGTFDNDSTATIDWSPDLIAKVLANIPNSSQYTLWDPSSVSGTETIKIGSDDVTIPVTFALKTATTTYTFVDETTGKTIYTQTDTWDLANNPSGSFEPDGLRPAMAVMDSAGLTTDDQSTSPQTDTSDLPYFGPDGDIFDDGYYLLDSAKSGNTTPLAYVAWPASGSINKTFYYTEASMPSVTIDAVDDSGNTLKTFSSTTFGASLPASEVNAASYLPSTSGIDIPGYTLAGVTMTGSNSRSGQADKTLTYTGSDANYADFLATTEGSGTYDVRTFFSDYATVAIHFEYKPDLVNLMVQPVDSTGADIGEPIPDGSGFVGETEEIPAPTVRGFAPVLASEDEKITPDGMIILKYVPVAASSTTGSSTSSTSGSSGSSSSGSGSSSSGPSSSESTASSTASAPSTVKAAPTKAKTVALAASKSAAPISTTSVSPAGHSALISTREAYQTGKASPTYTTGSYSPSKIATETRLSSGGILPASEKSASAFPQTGNQVSRALTALGLTLMATLGLCYKKIKKMI</sequence>
<dbReference type="AlphaFoldDB" id="A0A0R1SD91"/>
<proteinExistence type="predicted"/>
<keyword evidence="3" id="KW-0732">Signal</keyword>
<dbReference type="Pfam" id="PF00746">
    <property type="entry name" value="Gram_pos_anchor"/>
    <property type="match status" value="1"/>
</dbReference>
<organism evidence="7 8">
    <name type="scientific">Companilactobacillus versmoldensis DSM 14857 = KCTC 3814</name>
    <dbReference type="NCBI Taxonomy" id="1423815"/>
    <lineage>
        <taxon>Bacteria</taxon>
        <taxon>Bacillati</taxon>
        <taxon>Bacillota</taxon>
        <taxon>Bacilli</taxon>
        <taxon>Lactobacillales</taxon>
        <taxon>Lactobacillaceae</taxon>
        <taxon>Companilactobacillus</taxon>
    </lineage>
</organism>
<feature type="region of interest" description="Disordered" evidence="5">
    <location>
        <begin position="1"/>
        <end position="181"/>
    </location>
</feature>
<evidence type="ECO:0000256" key="4">
    <source>
        <dbReference type="ARBA" id="ARBA00023088"/>
    </source>
</evidence>
<name>A0A0R1SD91_9LACO</name>
<dbReference type="GO" id="GO:0040008">
    <property type="term" value="P:regulation of growth"/>
    <property type="evidence" value="ECO:0007669"/>
    <property type="project" value="InterPro"/>
</dbReference>
<evidence type="ECO:0000256" key="5">
    <source>
        <dbReference type="SAM" id="MobiDB-lite"/>
    </source>
</evidence>
<dbReference type="InterPro" id="IPR019931">
    <property type="entry name" value="LPXTG_anchor"/>
</dbReference>
<dbReference type="PANTHER" id="PTHR47490">
    <property type="entry name" value="PROTEIN BLISTER"/>
    <property type="match status" value="1"/>
</dbReference>
<keyword evidence="4" id="KW-0572">Peptidoglycan-anchor</keyword>
<evidence type="ECO:0000313" key="7">
    <source>
        <dbReference type="EMBL" id="KRL67167.1"/>
    </source>
</evidence>
<dbReference type="PANTHER" id="PTHR47490:SF2">
    <property type="entry name" value="PROTEIN BLISTER"/>
    <property type="match status" value="1"/>
</dbReference>